<protein>
    <submittedName>
        <fullName evidence="6">Ras and ef-hand domain-containing protein</fullName>
    </submittedName>
</protein>
<dbReference type="InterPro" id="IPR027417">
    <property type="entry name" value="P-loop_NTPase"/>
</dbReference>
<dbReference type="InterPro" id="IPR005225">
    <property type="entry name" value="Small_GTP-bd"/>
</dbReference>
<dbReference type="PROSITE" id="PS51420">
    <property type="entry name" value="RHO"/>
    <property type="match status" value="1"/>
</dbReference>
<feature type="region of interest" description="Disordered" evidence="5">
    <location>
        <begin position="176"/>
        <end position="204"/>
    </location>
</feature>
<gene>
    <name evidence="6" type="ORF">M0811_00654</name>
</gene>
<dbReference type="GO" id="GO:0012505">
    <property type="term" value="C:endomembrane system"/>
    <property type="evidence" value="ECO:0007669"/>
    <property type="project" value="UniProtKB-SubCell"/>
</dbReference>
<dbReference type="InterPro" id="IPR001806">
    <property type="entry name" value="Small_GTPase"/>
</dbReference>
<keyword evidence="4" id="KW-0472">Membrane</keyword>
<dbReference type="PROSITE" id="PS51419">
    <property type="entry name" value="RAB"/>
    <property type="match status" value="1"/>
</dbReference>
<comment type="subcellular location">
    <subcellularLocation>
        <location evidence="1">Endomembrane system</location>
    </subcellularLocation>
</comment>
<dbReference type="GO" id="GO:0003924">
    <property type="term" value="F:GTPase activity"/>
    <property type="evidence" value="ECO:0007669"/>
    <property type="project" value="InterPro"/>
</dbReference>
<dbReference type="NCBIfam" id="TIGR00231">
    <property type="entry name" value="small_GTP"/>
    <property type="match status" value="1"/>
</dbReference>
<evidence type="ECO:0000256" key="2">
    <source>
        <dbReference type="ARBA" id="ARBA00022741"/>
    </source>
</evidence>
<name>A0A9Q0LJY1_ANAIG</name>
<dbReference type="SMART" id="SM00175">
    <property type="entry name" value="RAB"/>
    <property type="match status" value="1"/>
</dbReference>
<dbReference type="Proteomes" id="UP001149090">
    <property type="component" value="Unassembled WGS sequence"/>
</dbReference>
<dbReference type="SMART" id="SM00177">
    <property type="entry name" value="ARF"/>
    <property type="match status" value="1"/>
</dbReference>
<reference evidence="6" key="1">
    <citation type="submission" date="2022-10" db="EMBL/GenBank/DDBJ databases">
        <title>Novel sulphate-reducing endosymbionts in the free-living metamonad Anaeramoeba.</title>
        <authorList>
            <person name="Jerlstrom-Hultqvist J."/>
            <person name="Cepicka I."/>
            <person name="Gallot-Lavallee L."/>
            <person name="Salas-Leiva D."/>
            <person name="Curtis B.A."/>
            <person name="Zahonova K."/>
            <person name="Pipaliya S."/>
            <person name="Dacks J."/>
            <person name="Roger A.J."/>
        </authorList>
    </citation>
    <scope>NUCLEOTIDE SEQUENCE</scope>
    <source>
        <strain evidence="6">BMAN</strain>
    </source>
</reference>
<keyword evidence="7" id="KW-1185">Reference proteome</keyword>
<dbReference type="SUPFAM" id="SSF52540">
    <property type="entry name" value="P-loop containing nucleoside triphosphate hydrolases"/>
    <property type="match status" value="1"/>
</dbReference>
<proteinExistence type="predicted"/>
<accession>A0A9Q0LJY1</accession>
<keyword evidence="3" id="KW-0342">GTP-binding</keyword>
<dbReference type="InterPro" id="IPR050227">
    <property type="entry name" value="Rab"/>
</dbReference>
<dbReference type="PRINTS" id="PR00449">
    <property type="entry name" value="RASTRNSFRMNG"/>
</dbReference>
<evidence type="ECO:0000256" key="5">
    <source>
        <dbReference type="SAM" id="MobiDB-lite"/>
    </source>
</evidence>
<feature type="compositionally biased region" description="Basic residues" evidence="5">
    <location>
        <begin position="176"/>
        <end position="188"/>
    </location>
</feature>
<dbReference type="GO" id="GO:0005525">
    <property type="term" value="F:GTP binding"/>
    <property type="evidence" value="ECO:0007669"/>
    <property type="project" value="UniProtKB-KW"/>
</dbReference>
<dbReference type="Pfam" id="PF00071">
    <property type="entry name" value="Ras"/>
    <property type="match status" value="1"/>
</dbReference>
<evidence type="ECO:0000313" key="7">
    <source>
        <dbReference type="Proteomes" id="UP001149090"/>
    </source>
</evidence>
<evidence type="ECO:0000256" key="3">
    <source>
        <dbReference type="ARBA" id="ARBA00023134"/>
    </source>
</evidence>
<comment type="caution">
    <text evidence="6">The sequence shown here is derived from an EMBL/GenBank/DDBJ whole genome shotgun (WGS) entry which is preliminary data.</text>
</comment>
<evidence type="ECO:0000256" key="4">
    <source>
        <dbReference type="ARBA" id="ARBA00023136"/>
    </source>
</evidence>
<feature type="compositionally biased region" description="Basic and acidic residues" evidence="5">
    <location>
        <begin position="194"/>
        <end position="204"/>
    </location>
</feature>
<keyword evidence="2" id="KW-0547">Nucleotide-binding</keyword>
<dbReference type="OMA" id="NIMTQFT"/>
<dbReference type="PROSITE" id="PS51421">
    <property type="entry name" value="RAS"/>
    <property type="match status" value="1"/>
</dbReference>
<dbReference type="EMBL" id="JAPDFW010000070">
    <property type="protein sequence ID" value="KAJ5074026.1"/>
    <property type="molecule type" value="Genomic_DNA"/>
</dbReference>
<dbReference type="PANTHER" id="PTHR47977">
    <property type="entry name" value="RAS-RELATED PROTEIN RAB"/>
    <property type="match status" value="1"/>
</dbReference>
<evidence type="ECO:0000313" key="6">
    <source>
        <dbReference type="EMBL" id="KAJ5074026.1"/>
    </source>
</evidence>
<organism evidence="6 7">
    <name type="scientific">Anaeramoeba ignava</name>
    <name type="common">Anaerobic marine amoeba</name>
    <dbReference type="NCBI Taxonomy" id="1746090"/>
    <lineage>
        <taxon>Eukaryota</taxon>
        <taxon>Metamonada</taxon>
        <taxon>Anaeramoebidae</taxon>
        <taxon>Anaeramoeba</taxon>
    </lineage>
</organism>
<dbReference type="AlphaFoldDB" id="A0A9Q0LJY1"/>
<dbReference type="CDD" id="cd00154">
    <property type="entry name" value="Rab"/>
    <property type="match status" value="1"/>
</dbReference>
<dbReference type="FunFam" id="3.40.50.300:FF:000586">
    <property type="entry name" value="Rab family GTPase"/>
    <property type="match status" value="1"/>
</dbReference>
<dbReference type="Gene3D" id="3.40.50.300">
    <property type="entry name" value="P-loop containing nucleotide triphosphate hydrolases"/>
    <property type="match status" value="1"/>
</dbReference>
<dbReference type="SMART" id="SM00173">
    <property type="entry name" value="RAS"/>
    <property type="match status" value="1"/>
</dbReference>
<dbReference type="SMART" id="SM00174">
    <property type="entry name" value="RHO"/>
    <property type="match status" value="1"/>
</dbReference>
<evidence type="ECO:0000256" key="1">
    <source>
        <dbReference type="ARBA" id="ARBA00004308"/>
    </source>
</evidence>
<sequence>MSNVSDSLLLKLIIIGRSMAGKSCILLRFCDNKFESNLGFTIGVDFRFVSLNKNDETIGLQIWDTAGQERFRTITSSYYRDADGVMIVYDITDENSFDQVDHWFDEISKQAPPSVVKILVGNKTDLENKRKISTERGLNAANSRSCPFIEVSAKSGENVKKAFEMLVDAWTEKSKQHITKPRKKKARQKITNESFEKKDKGNCC</sequence>
<dbReference type="SMART" id="SM00176">
    <property type="entry name" value="RAN"/>
    <property type="match status" value="1"/>
</dbReference>